<feature type="compositionally biased region" description="Polar residues" evidence="1">
    <location>
        <begin position="440"/>
        <end position="456"/>
    </location>
</feature>
<protein>
    <submittedName>
        <fullName evidence="2">Uncharacterized protein</fullName>
    </submittedName>
</protein>
<keyword evidence="3" id="KW-1185">Reference proteome</keyword>
<gene>
    <name evidence="2" type="ORF">SARC_12945</name>
</gene>
<dbReference type="GeneID" id="25913449"/>
<evidence type="ECO:0000313" key="3">
    <source>
        <dbReference type="Proteomes" id="UP000054560"/>
    </source>
</evidence>
<dbReference type="EMBL" id="KQ244338">
    <property type="protein sequence ID" value="KNC74512.1"/>
    <property type="molecule type" value="Genomic_DNA"/>
</dbReference>
<reference evidence="2 3" key="1">
    <citation type="submission" date="2011-02" db="EMBL/GenBank/DDBJ databases">
        <title>The Genome Sequence of Sphaeroforma arctica JP610.</title>
        <authorList>
            <consortium name="The Broad Institute Genome Sequencing Platform"/>
            <person name="Russ C."/>
            <person name="Cuomo C."/>
            <person name="Young S.K."/>
            <person name="Zeng Q."/>
            <person name="Gargeya S."/>
            <person name="Alvarado L."/>
            <person name="Berlin A."/>
            <person name="Chapman S.B."/>
            <person name="Chen Z."/>
            <person name="Freedman E."/>
            <person name="Gellesch M."/>
            <person name="Goldberg J."/>
            <person name="Griggs A."/>
            <person name="Gujja S."/>
            <person name="Heilman E."/>
            <person name="Heiman D."/>
            <person name="Howarth C."/>
            <person name="Mehta T."/>
            <person name="Neiman D."/>
            <person name="Pearson M."/>
            <person name="Roberts A."/>
            <person name="Saif S."/>
            <person name="Shea T."/>
            <person name="Shenoy N."/>
            <person name="Sisk P."/>
            <person name="Stolte C."/>
            <person name="Sykes S."/>
            <person name="White J."/>
            <person name="Yandava C."/>
            <person name="Burger G."/>
            <person name="Gray M.W."/>
            <person name="Holland P.W.H."/>
            <person name="King N."/>
            <person name="Lang F.B.F."/>
            <person name="Roger A.J."/>
            <person name="Ruiz-Trillo I."/>
            <person name="Haas B."/>
            <person name="Nusbaum C."/>
            <person name="Birren B."/>
        </authorList>
    </citation>
    <scope>NUCLEOTIDE SEQUENCE [LARGE SCALE GENOMIC DNA]</scope>
    <source>
        <strain evidence="2 3">JP610</strain>
    </source>
</reference>
<organism evidence="2 3">
    <name type="scientific">Sphaeroforma arctica JP610</name>
    <dbReference type="NCBI Taxonomy" id="667725"/>
    <lineage>
        <taxon>Eukaryota</taxon>
        <taxon>Ichthyosporea</taxon>
        <taxon>Ichthyophonida</taxon>
        <taxon>Sphaeroforma</taxon>
    </lineage>
</organism>
<dbReference type="AlphaFoldDB" id="A0A0L0FCL2"/>
<dbReference type="RefSeq" id="XP_014148414.1">
    <property type="nucleotide sequence ID" value="XM_014292939.1"/>
</dbReference>
<feature type="compositionally biased region" description="Low complexity" evidence="1">
    <location>
        <begin position="143"/>
        <end position="163"/>
    </location>
</feature>
<proteinExistence type="predicted"/>
<name>A0A0L0FCL2_9EUKA</name>
<evidence type="ECO:0000256" key="1">
    <source>
        <dbReference type="SAM" id="MobiDB-lite"/>
    </source>
</evidence>
<sequence length="456" mass="51188">MMEDSAILVVLSARLKQCFQPLEKNSSAIWQRCEDIIAHAGYDSTMADKMKAVIGKALRKAFGSELRWKKYRRHDGSRRNRYNLLPINPYPDIKPPPITYGIMGGYAKSSSERSKEDAGEMHNACHSLSIAQPTVQMGAGKNSGKIDSSSSGDSSITKGSSISEGKNNSRNIKELNNWRPFPNAFAIECVDFSAPFGENCDNIVAGPSQSHDEATNPGRYIQQHYSRNDTEQKLLLEDSGNHACTSKSNNRTSSIYTLDSNQARQKSHILNQGSFTGYNKQDDNVGALEYEQESTSYDEEMVEGMRRLAARHASEMNAYKQKMGRRTISKIPAHATIRHIPQDPSYYIENESLGSGFASEFIKPSPKTSFLDAGSRHRFPVTNDLNNAIDLSASNGRAAHAETNINHSQYSDHAPYHYIPHRRLYYFKDNNNTEHKPQSWAESTRTSLQSQSPRYR</sequence>
<accession>A0A0L0FCL2</accession>
<feature type="region of interest" description="Disordered" evidence="1">
    <location>
        <begin position="137"/>
        <end position="168"/>
    </location>
</feature>
<feature type="region of interest" description="Disordered" evidence="1">
    <location>
        <begin position="434"/>
        <end position="456"/>
    </location>
</feature>
<dbReference type="Proteomes" id="UP000054560">
    <property type="component" value="Unassembled WGS sequence"/>
</dbReference>
<evidence type="ECO:0000313" key="2">
    <source>
        <dbReference type="EMBL" id="KNC74512.1"/>
    </source>
</evidence>